<dbReference type="STRING" id="1802461.A3B24_01830"/>
<sequence>MKYTTDRKSLEKESEVEFFRGSGPGGQRRNKVETGVRLRHASGIVVEAVDSRSQAQNKETAFVRLKERLDELQKPKKRRKPTKVPARAKRVRLKEKRALSEKKQRRNRPAVEL</sequence>
<name>A0A1G2RLT2_9BACT</name>
<dbReference type="GO" id="GO:0003747">
    <property type="term" value="F:translation release factor activity"/>
    <property type="evidence" value="ECO:0007669"/>
    <property type="project" value="InterPro"/>
</dbReference>
<evidence type="ECO:0000256" key="2">
    <source>
        <dbReference type="ARBA" id="ARBA00022946"/>
    </source>
</evidence>
<dbReference type="Proteomes" id="UP000176917">
    <property type="component" value="Unassembled WGS sequence"/>
</dbReference>
<feature type="region of interest" description="Disordered" evidence="3">
    <location>
        <begin position="70"/>
        <end position="113"/>
    </location>
</feature>
<dbReference type="EMBL" id="MHUG01000007">
    <property type="protein sequence ID" value="OHA73804.1"/>
    <property type="molecule type" value="Genomic_DNA"/>
</dbReference>
<dbReference type="InterPro" id="IPR052405">
    <property type="entry name" value="Mito_Transl_Release_Factor"/>
</dbReference>
<feature type="compositionally biased region" description="Basic and acidic residues" evidence="3">
    <location>
        <begin position="1"/>
        <end position="18"/>
    </location>
</feature>
<evidence type="ECO:0000256" key="1">
    <source>
        <dbReference type="ARBA" id="ARBA00010835"/>
    </source>
</evidence>
<keyword evidence="2" id="KW-0809">Transit peptide</keyword>
<feature type="compositionally biased region" description="Basic residues" evidence="3">
    <location>
        <begin position="75"/>
        <end position="95"/>
    </location>
</feature>
<feature type="domain" description="Prokaryotic-type class I peptide chain release factors" evidence="4">
    <location>
        <begin position="11"/>
        <end position="102"/>
    </location>
</feature>
<feature type="compositionally biased region" description="Basic residues" evidence="3">
    <location>
        <begin position="103"/>
        <end position="113"/>
    </location>
</feature>
<evidence type="ECO:0000256" key="3">
    <source>
        <dbReference type="SAM" id="MobiDB-lite"/>
    </source>
</evidence>
<accession>A0A1G2RLT2</accession>
<dbReference type="PANTHER" id="PTHR46203:SF1">
    <property type="entry name" value="MITOCHONDRIAL TRANSLATION RELEASE FACTOR IN RESCUE"/>
    <property type="match status" value="1"/>
</dbReference>
<comment type="similarity">
    <text evidence="1">Belongs to the prokaryotic/mitochondrial release factor family.</text>
</comment>
<evidence type="ECO:0000313" key="5">
    <source>
        <dbReference type="EMBL" id="OHA73804.1"/>
    </source>
</evidence>
<organism evidence="5 6">
    <name type="scientific">Candidatus Wildermuthbacteria bacterium RIFCSPLOWO2_01_FULL_48_16</name>
    <dbReference type="NCBI Taxonomy" id="1802461"/>
    <lineage>
        <taxon>Bacteria</taxon>
        <taxon>Candidatus Wildermuthiibacteriota</taxon>
    </lineage>
</organism>
<feature type="region of interest" description="Disordered" evidence="3">
    <location>
        <begin position="1"/>
        <end position="33"/>
    </location>
</feature>
<evidence type="ECO:0000259" key="4">
    <source>
        <dbReference type="Pfam" id="PF00472"/>
    </source>
</evidence>
<protein>
    <recommendedName>
        <fullName evidence="4">Prokaryotic-type class I peptide chain release factors domain-containing protein</fullName>
    </recommendedName>
</protein>
<reference evidence="5 6" key="1">
    <citation type="journal article" date="2016" name="Nat. Commun.">
        <title>Thousands of microbial genomes shed light on interconnected biogeochemical processes in an aquifer system.</title>
        <authorList>
            <person name="Anantharaman K."/>
            <person name="Brown C.T."/>
            <person name="Hug L.A."/>
            <person name="Sharon I."/>
            <person name="Castelle C.J."/>
            <person name="Probst A.J."/>
            <person name="Thomas B.C."/>
            <person name="Singh A."/>
            <person name="Wilkins M.J."/>
            <person name="Karaoz U."/>
            <person name="Brodie E.L."/>
            <person name="Williams K.H."/>
            <person name="Hubbard S.S."/>
            <person name="Banfield J.F."/>
        </authorList>
    </citation>
    <scope>NUCLEOTIDE SEQUENCE [LARGE SCALE GENOMIC DNA]</scope>
</reference>
<dbReference type="AlphaFoldDB" id="A0A1G2RLT2"/>
<dbReference type="Gene3D" id="3.30.160.20">
    <property type="match status" value="2"/>
</dbReference>
<dbReference type="Pfam" id="PF00472">
    <property type="entry name" value="RF-1"/>
    <property type="match status" value="1"/>
</dbReference>
<evidence type="ECO:0000313" key="6">
    <source>
        <dbReference type="Proteomes" id="UP000176917"/>
    </source>
</evidence>
<proteinExistence type="inferred from homology"/>
<dbReference type="InterPro" id="IPR000352">
    <property type="entry name" value="Pep_chain_release_fac_I"/>
</dbReference>
<dbReference type="PANTHER" id="PTHR46203">
    <property type="entry name" value="PROBABLE PEPTIDE CHAIN RELEASE FACTOR C12ORF65"/>
    <property type="match status" value="1"/>
</dbReference>
<dbReference type="SUPFAM" id="SSF75620">
    <property type="entry name" value="Release factor"/>
    <property type="match status" value="1"/>
</dbReference>
<comment type="caution">
    <text evidence="5">The sequence shown here is derived from an EMBL/GenBank/DDBJ whole genome shotgun (WGS) entry which is preliminary data.</text>
</comment>
<dbReference type="InterPro" id="IPR045853">
    <property type="entry name" value="Pep_chain_release_fac_I_sf"/>
</dbReference>
<gene>
    <name evidence="5" type="ORF">A3B24_01830</name>
</gene>